<dbReference type="Pfam" id="PF12796">
    <property type="entry name" value="Ank_2"/>
    <property type="match status" value="1"/>
</dbReference>
<keyword evidence="5" id="KW-1185">Reference proteome</keyword>
<dbReference type="InterPro" id="IPR002110">
    <property type="entry name" value="Ankyrin_rpt"/>
</dbReference>
<name>A0A423XBR5_9PEZI</name>
<dbReference type="STRING" id="1230097.A0A423XBR5"/>
<dbReference type="SMART" id="SM00248">
    <property type="entry name" value="ANK"/>
    <property type="match status" value="6"/>
</dbReference>
<keyword evidence="1" id="KW-0677">Repeat</keyword>
<dbReference type="Gene3D" id="1.25.40.20">
    <property type="entry name" value="Ankyrin repeat-containing domain"/>
    <property type="match status" value="3"/>
</dbReference>
<dbReference type="OrthoDB" id="21416at2759"/>
<dbReference type="PROSITE" id="PS50088">
    <property type="entry name" value="ANK_REPEAT"/>
    <property type="match status" value="2"/>
</dbReference>
<dbReference type="PANTHER" id="PTHR24126:SF14">
    <property type="entry name" value="ANK_REP_REGION DOMAIN-CONTAINING PROTEIN"/>
    <property type="match status" value="1"/>
</dbReference>
<dbReference type="EMBL" id="LKEB01000020">
    <property type="protein sequence ID" value="ROW13395.1"/>
    <property type="molecule type" value="Genomic_DNA"/>
</dbReference>
<evidence type="ECO:0000313" key="5">
    <source>
        <dbReference type="Proteomes" id="UP000285146"/>
    </source>
</evidence>
<dbReference type="SUPFAM" id="SSF140860">
    <property type="entry name" value="Pseudo ankyrin repeat-like"/>
    <property type="match status" value="1"/>
</dbReference>
<dbReference type="InParanoid" id="A0A423XBR5"/>
<organism evidence="4 5">
    <name type="scientific">Cytospora leucostoma</name>
    <dbReference type="NCBI Taxonomy" id="1230097"/>
    <lineage>
        <taxon>Eukaryota</taxon>
        <taxon>Fungi</taxon>
        <taxon>Dikarya</taxon>
        <taxon>Ascomycota</taxon>
        <taxon>Pezizomycotina</taxon>
        <taxon>Sordariomycetes</taxon>
        <taxon>Sordariomycetidae</taxon>
        <taxon>Diaporthales</taxon>
        <taxon>Cytosporaceae</taxon>
        <taxon>Cytospora</taxon>
    </lineage>
</organism>
<comment type="caution">
    <text evidence="4">The sequence shown here is derived from an EMBL/GenBank/DDBJ whole genome shotgun (WGS) entry which is preliminary data.</text>
</comment>
<gene>
    <name evidence="4" type="ORF">VPNG_05435</name>
</gene>
<dbReference type="Proteomes" id="UP000285146">
    <property type="component" value="Unassembled WGS sequence"/>
</dbReference>
<proteinExistence type="predicted"/>
<dbReference type="PROSITE" id="PS50297">
    <property type="entry name" value="ANK_REP_REGION"/>
    <property type="match status" value="2"/>
</dbReference>
<accession>A0A423XBR5</accession>
<dbReference type="PANTHER" id="PTHR24126">
    <property type="entry name" value="ANKYRIN REPEAT, PH AND SEC7 DOMAIN CONTAINING PROTEIN SECG-RELATED"/>
    <property type="match status" value="1"/>
</dbReference>
<feature type="repeat" description="ANK" evidence="3">
    <location>
        <begin position="169"/>
        <end position="201"/>
    </location>
</feature>
<dbReference type="SUPFAM" id="SSF48403">
    <property type="entry name" value="Ankyrin repeat"/>
    <property type="match status" value="1"/>
</dbReference>
<evidence type="ECO:0000313" key="4">
    <source>
        <dbReference type="EMBL" id="ROW13395.1"/>
    </source>
</evidence>
<dbReference type="InterPro" id="IPR036770">
    <property type="entry name" value="Ankyrin_rpt-contain_sf"/>
</dbReference>
<feature type="repeat" description="ANK" evidence="3">
    <location>
        <begin position="127"/>
        <end position="149"/>
    </location>
</feature>
<evidence type="ECO:0000256" key="3">
    <source>
        <dbReference type="PROSITE-ProRule" id="PRU00023"/>
    </source>
</evidence>
<reference evidence="4 5" key="1">
    <citation type="submission" date="2015-09" db="EMBL/GenBank/DDBJ databases">
        <title>Host preference determinants of Valsa canker pathogens revealed by comparative genomics.</title>
        <authorList>
            <person name="Yin Z."/>
            <person name="Huang L."/>
        </authorList>
    </citation>
    <scope>NUCLEOTIDE SEQUENCE [LARGE SCALE GENOMIC DNA]</scope>
    <source>
        <strain evidence="4 5">SXYLt</strain>
    </source>
</reference>
<evidence type="ECO:0000256" key="2">
    <source>
        <dbReference type="ARBA" id="ARBA00023043"/>
    </source>
</evidence>
<evidence type="ECO:0000256" key="1">
    <source>
        <dbReference type="ARBA" id="ARBA00022737"/>
    </source>
</evidence>
<protein>
    <submittedName>
        <fullName evidence="4">Uncharacterized protein</fullName>
    </submittedName>
</protein>
<sequence>MPSGPDYPDIWRDDILSLDGKGNTLFHHVFALASPRGVSTEELNRIKDQGVNIDQPNKAGRTPLHVLCSTNDYKDRKKTIWIMNHTTNADAADEDGIRPLHLACMWSEYLVRELLRARADPSAATLEGLTPLHLAARARQPNIIGILLSELCSRYDDHVTHDLEAKDELGRTPLHHACRSGRHESVSLLLAAGADPQVQDKAGLTPLGACTEFEDEQSLWNGFKRLTSFYWQHFHLHNKPQRFQPIISGTKLHDELRPFVADGREMRKMLEVIEMESRERWGETWRNDKPQPLYIESDQDTVRLEEILRLLLDSARRKGTSHLEAMSKEVSRCIELCEAEARAYTRRCLESLGRELAASLVAVTGPSPDVFDAKEVENDQDLELLGTIPRTNNFLVEGYIDLDVVQHLLRLREYDVVRRLLCRADTCSSKKKAIEAARILRFLAFHGYHDLLSRIFESTNPPDYTIAEEAEPTDSLLFTACQRPLPNMEVVRLIIDKLHGDINAQSRTDEDYIDQDRWNGPFEDAEQQSRELGEPFYGKNTPLHELSQGRHWWHVAQGIPHLLSLGASVDIPNEGGMTPLDVAKEKALYDRTVFARDAVRALGGVPDEHRPVEEMYKWTPAPQIPRTFEEV</sequence>
<dbReference type="AlphaFoldDB" id="A0A423XBR5"/>
<keyword evidence="2 3" id="KW-0040">ANK repeat</keyword>